<dbReference type="Pfam" id="PF03022">
    <property type="entry name" value="MRJP"/>
    <property type="match status" value="1"/>
</dbReference>
<reference evidence="5 6" key="1">
    <citation type="submission" date="2019-05" db="EMBL/GenBank/DDBJ databases">
        <title>Hymenobacter edaphi sp. nov., isolated from abandoned arsenic-contaminated farmland soil.</title>
        <authorList>
            <person name="Nie L."/>
        </authorList>
    </citation>
    <scope>NUCLEOTIDE SEQUENCE [LARGE SCALE GENOMIC DNA]</scope>
    <source>
        <strain evidence="5 6">1-3-3-8</strain>
    </source>
</reference>
<evidence type="ECO:0000313" key="6">
    <source>
        <dbReference type="Proteomes" id="UP000305517"/>
    </source>
</evidence>
<feature type="compositionally biased region" description="Polar residues" evidence="3">
    <location>
        <begin position="26"/>
        <end position="36"/>
    </location>
</feature>
<organism evidence="5 6">
    <name type="scientific">Hymenobacter jeollabukensis</name>
    <dbReference type="NCBI Taxonomy" id="2025313"/>
    <lineage>
        <taxon>Bacteria</taxon>
        <taxon>Pseudomonadati</taxon>
        <taxon>Bacteroidota</taxon>
        <taxon>Cytophagia</taxon>
        <taxon>Cytophagales</taxon>
        <taxon>Hymenobacteraceae</taxon>
        <taxon>Hymenobacter</taxon>
    </lineage>
</organism>
<feature type="chain" id="PRO_5024447282" description="Gluconolactonase" evidence="4">
    <location>
        <begin position="26"/>
        <end position="380"/>
    </location>
</feature>
<keyword evidence="2" id="KW-0964">Secreted</keyword>
<evidence type="ECO:0000256" key="2">
    <source>
        <dbReference type="ARBA" id="ARBA00022525"/>
    </source>
</evidence>
<dbReference type="OrthoDB" id="9797664at2"/>
<sequence length="380" mass="40990">MNAPRQTLLKSILLGLLLSACTSNTSTSMERNTEQTPAAHPTVGPLEAVYQGPTPWVGIVVSDAGRAFVLYPRPAGEAGPRIAELRNGQPEPYPSAAWNDWQPGAPTAGKFVRANSLRIGPDGLLWVVDTGTAQMGGPVLPGGPKLVAIDLQTNQVVRTLPLTDVLKPNSFVDDLRLAGNTIYLTDAGVPALIVLDKQTGRGRRVLENDASTTARRPLYAEGTALTTPAGQPVRVHADQLEVSPDGRLLYFQTASGPLYRIETRYLLNPQLPAAELSRHVQLFFDTPSTGGTAIDAAGNLYVADANHQRILKITPDAQATTLLEDKHLLWPDALWIDNHGNLWIPAAQLNRLARLHGGVDAFQPPVFIYKLPIGAEPFRS</sequence>
<proteinExistence type="predicted"/>
<dbReference type="Proteomes" id="UP000305517">
    <property type="component" value="Unassembled WGS sequence"/>
</dbReference>
<comment type="subcellular location">
    <subcellularLocation>
        <location evidence="1">Secreted</location>
    </subcellularLocation>
</comment>
<dbReference type="SUPFAM" id="SSF101898">
    <property type="entry name" value="NHL repeat"/>
    <property type="match status" value="1"/>
</dbReference>
<dbReference type="EMBL" id="VAJM01000002">
    <property type="protein sequence ID" value="TLM95546.1"/>
    <property type="molecule type" value="Genomic_DNA"/>
</dbReference>
<dbReference type="PANTHER" id="PTHR10009:SF18">
    <property type="entry name" value="PROTEIN YELLOW-LIKE PROTEIN"/>
    <property type="match status" value="1"/>
</dbReference>
<evidence type="ECO:0008006" key="7">
    <source>
        <dbReference type="Google" id="ProtNLM"/>
    </source>
</evidence>
<dbReference type="InterPro" id="IPR017996">
    <property type="entry name" value="MRJP/yellow-related"/>
</dbReference>
<dbReference type="InterPro" id="IPR011042">
    <property type="entry name" value="6-blade_b-propeller_TolB-like"/>
</dbReference>
<feature type="signal peptide" evidence="4">
    <location>
        <begin position="1"/>
        <end position="25"/>
    </location>
</feature>
<dbReference type="GO" id="GO:0005576">
    <property type="term" value="C:extracellular region"/>
    <property type="evidence" value="ECO:0007669"/>
    <property type="project" value="UniProtKB-SubCell"/>
</dbReference>
<evidence type="ECO:0000256" key="3">
    <source>
        <dbReference type="SAM" id="MobiDB-lite"/>
    </source>
</evidence>
<keyword evidence="6" id="KW-1185">Reference proteome</keyword>
<evidence type="ECO:0000256" key="1">
    <source>
        <dbReference type="ARBA" id="ARBA00004613"/>
    </source>
</evidence>
<dbReference type="Gene3D" id="2.120.10.30">
    <property type="entry name" value="TolB, C-terminal domain"/>
    <property type="match status" value="1"/>
</dbReference>
<feature type="region of interest" description="Disordered" evidence="3">
    <location>
        <begin position="26"/>
        <end position="45"/>
    </location>
</feature>
<keyword evidence="4" id="KW-0732">Signal</keyword>
<dbReference type="PROSITE" id="PS51257">
    <property type="entry name" value="PROKAR_LIPOPROTEIN"/>
    <property type="match status" value="1"/>
</dbReference>
<protein>
    <recommendedName>
        <fullName evidence="7">Gluconolactonase</fullName>
    </recommendedName>
</protein>
<dbReference type="PANTHER" id="PTHR10009">
    <property type="entry name" value="PROTEIN YELLOW-RELATED"/>
    <property type="match status" value="1"/>
</dbReference>
<evidence type="ECO:0000256" key="4">
    <source>
        <dbReference type="SAM" id="SignalP"/>
    </source>
</evidence>
<dbReference type="AlphaFoldDB" id="A0A5R8WVV5"/>
<comment type="caution">
    <text evidence="5">The sequence shown here is derived from an EMBL/GenBank/DDBJ whole genome shotgun (WGS) entry which is preliminary data.</text>
</comment>
<accession>A0A5R8WVV5</accession>
<gene>
    <name evidence="5" type="ORF">FDY95_07110</name>
</gene>
<name>A0A5R8WVV5_9BACT</name>
<evidence type="ECO:0000313" key="5">
    <source>
        <dbReference type="EMBL" id="TLM95546.1"/>
    </source>
</evidence>